<dbReference type="EMBL" id="JAAKFY010000004">
    <property type="protein sequence ID" value="KAF3857769.1"/>
    <property type="molecule type" value="Genomic_DNA"/>
</dbReference>
<evidence type="ECO:0000313" key="3">
    <source>
        <dbReference type="Proteomes" id="UP000518266"/>
    </source>
</evidence>
<evidence type="ECO:0000256" key="1">
    <source>
        <dbReference type="SAM" id="MobiDB-lite"/>
    </source>
</evidence>
<accession>A0A7J5Z9N9</accession>
<evidence type="ECO:0000313" key="2">
    <source>
        <dbReference type="EMBL" id="KAF3857769.1"/>
    </source>
</evidence>
<comment type="caution">
    <text evidence="2">The sequence shown here is derived from an EMBL/GenBank/DDBJ whole genome shotgun (WGS) entry which is preliminary data.</text>
</comment>
<gene>
    <name evidence="2" type="ORF">F7725_010970</name>
</gene>
<feature type="region of interest" description="Disordered" evidence="1">
    <location>
        <begin position="84"/>
        <end position="110"/>
    </location>
</feature>
<dbReference type="AlphaFoldDB" id="A0A7J5Z9N9"/>
<proteinExistence type="predicted"/>
<protein>
    <submittedName>
        <fullName evidence="2">Uncharacterized protein</fullName>
    </submittedName>
</protein>
<name>A0A7J5Z9N9_DISMA</name>
<reference evidence="2 3" key="1">
    <citation type="submission" date="2020-03" db="EMBL/GenBank/DDBJ databases">
        <title>Dissostichus mawsoni Genome sequencing and assembly.</title>
        <authorList>
            <person name="Park H."/>
        </authorList>
    </citation>
    <scope>NUCLEOTIDE SEQUENCE [LARGE SCALE GENOMIC DNA]</scope>
    <source>
        <strain evidence="2">DM0001</strain>
        <tissue evidence="2">Muscle</tissue>
    </source>
</reference>
<sequence>MHHIHRDTTCYPSLQPLLVLQVFWSSSHHDASQEVAFGFITETLSRSPGRKRAERKDVFVFLFLFGTVSSLAKNQPTEKIILNHRKQPQPSPAGGTKSPTPGNLAGPGPKTERVMHFCCLPANLSLTQLHSEEEEEEEEGGRGRGEEEEEELLSVEVELQDLCVH</sequence>
<keyword evidence="3" id="KW-1185">Reference proteome</keyword>
<organism evidence="2 3">
    <name type="scientific">Dissostichus mawsoni</name>
    <name type="common">Antarctic cod</name>
    <dbReference type="NCBI Taxonomy" id="36200"/>
    <lineage>
        <taxon>Eukaryota</taxon>
        <taxon>Metazoa</taxon>
        <taxon>Chordata</taxon>
        <taxon>Craniata</taxon>
        <taxon>Vertebrata</taxon>
        <taxon>Euteleostomi</taxon>
        <taxon>Actinopterygii</taxon>
        <taxon>Neopterygii</taxon>
        <taxon>Teleostei</taxon>
        <taxon>Neoteleostei</taxon>
        <taxon>Acanthomorphata</taxon>
        <taxon>Eupercaria</taxon>
        <taxon>Perciformes</taxon>
        <taxon>Notothenioidei</taxon>
        <taxon>Nototheniidae</taxon>
        <taxon>Dissostichus</taxon>
    </lineage>
</organism>
<dbReference type="Proteomes" id="UP000518266">
    <property type="component" value="Unassembled WGS sequence"/>
</dbReference>
<feature type="non-terminal residue" evidence="2">
    <location>
        <position position="165"/>
    </location>
</feature>
<feature type="region of interest" description="Disordered" evidence="1">
    <location>
        <begin position="128"/>
        <end position="153"/>
    </location>
</feature>